<proteinExistence type="predicted"/>
<organism evidence="1 2">
    <name type="scientific">Phaeobacter gallaeciensis</name>
    <dbReference type="NCBI Taxonomy" id="60890"/>
    <lineage>
        <taxon>Bacteria</taxon>
        <taxon>Pseudomonadati</taxon>
        <taxon>Pseudomonadota</taxon>
        <taxon>Alphaproteobacteria</taxon>
        <taxon>Rhodobacterales</taxon>
        <taxon>Roseobacteraceae</taxon>
        <taxon>Phaeobacter</taxon>
    </lineage>
</organism>
<reference evidence="1 2" key="1">
    <citation type="journal article" date="2017" name="Front. Microbiol.">
        <title>Phaeobacter piscinae sp. nov., a species of the Roseobacter group and potential aquaculture probiont.</title>
        <authorList>
            <person name="Sonnenschein E.C."/>
            <person name="Phippen C.B.W."/>
            <person name="Nielsen K.F."/>
            <person name="Mateiu R.V."/>
            <person name="Melchiorsen J."/>
            <person name="Gram L."/>
            <person name="Overmann J."/>
            <person name="Freese H.M."/>
        </authorList>
    </citation>
    <scope>NUCLEOTIDE SEQUENCE [LARGE SCALE GENOMIC DNA]</scope>
    <source>
        <strain evidence="1 2">P63</strain>
    </source>
</reference>
<evidence type="ECO:0000313" key="1">
    <source>
        <dbReference type="EMBL" id="ATF06352.1"/>
    </source>
</evidence>
<dbReference type="AlphaFoldDB" id="A0AAC9Z9R5"/>
<sequence>MTDLIKAADALAECQDAKDLLAACKVDLEKAVVGRTAQSQLMTIHRVLGYVEENLSVIHHTLTTYRQARESADGVKVKPLVWSEDEEHAMGYRENSLTLIGPYWVEDHENSGEWRTYFDSFAGDVFISGSDSEEDAKAAAQADYEARIKAALED</sequence>
<protein>
    <submittedName>
        <fullName evidence="1">Uncharacterized protein</fullName>
    </submittedName>
</protein>
<dbReference type="RefSeq" id="WP_024097696.1">
    <property type="nucleotide sequence ID" value="NZ_CP010588.1"/>
</dbReference>
<name>A0AAC9Z9R5_9RHOB</name>
<accession>A0AAC9Z9R5</accession>
<dbReference type="GeneID" id="31846672"/>
<evidence type="ECO:0000313" key="2">
    <source>
        <dbReference type="Proteomes" id="UP000217545"/>
    </source>
</evidence>
<gene>
    <name evidence="1" type="ORF">PhaeoP63_02286</name>
</gene>
<dbReference type="EMBL" id="CP010784">
    <property type="protein sequence ID" value="ATF06352.1"/>
    <property type="molecule type" value="Genomic_DNA"/>
</dbReference>
<dbReference type="Proteomes" id="UP000217545">
    <property type="component" value="Chromosome"/>
</dbReference>